<dbReference type="InterPro" id="IPR036890">
    <property type="entry name" value="HATPase_C_sf"/>
</dbReference>
<keyword evidence="5" id="KW-0547">Nucleotide-binding</keyword>
<dbReference type="GO" id="GO:0005524">
    <property type="term" value="F:ATP binding"/>
    <property type="evidence" value="ECO:0007669"/>
    <property type="project" value="UniProtKB-KW"/>
</dbReference>
<dbReference type="Pfam" id="PF00512">
    <property type="entry name" value="HisKA"/>
    <property type="match status" value="1"/>
</dbReference>
<dbReference type="SUPFAM" id="SSF55874">
    <property type="entry name" value="ATPase domain of HSP90 chaperone/DNA topoisomerase II/histidine kinase"/>
    <property type="match status" value="1"/>
</dbReference>
<comment type="catalytic activity">
    <reaction evidence="1">
        <text>ATP + protein L-histidine = ADP + protein N-phospho-L-histidine.</text>
        <dbReference type="EC" id="2.7.13.3"/>
    </reaction>
</comment>
<dbReference type="AlphaFoldDB" id="A0A4P8IUY7"/>
<evidence type="ECO:0000313" key="11">
    <source>
        <dbReference type="Proteomes" id="UP000298656"/>
    </source>
</evidence>
<evidence type="ECO:0000256" key="7">
    <source>
        <dbReference type="ARBA" id="ARBA00022840"/>
    </source>
</evidence>
<dbReference type="InterPro" id="IPR004358">
    <property type="entry name" value="Sig_transdc_His_kin-like_C"/>
</dbReference>
<evidence type="ECO:0000259" key="9">
    <source>
        <dbReference type="PROSITE" id="PS50109"/>
    </source>
</evidence>
<dbReference type="SMART" id="SM00387">
    <property type="entry name" value="HATPase_c"/>
    <property type="match status" value="1"/>
</dbReference>
<dbReference type="InterPro" id="IPR036097">
    <property type="entry name" value="HisK_dim/P_sf"/>
</dbReference>
<dbReference type="PANTHER" id="PTHR43065">
    <property type="entry name" value="SENSOR HISTIDINE KINASE"/>
    <property type="match status" value="1"/>
</dbReference>
<evidence type="ECO:0000256" key="8">
    <source>
        <dbReference type="ARBA" id="ARBA00023012"/>
    </source>
</evidence>
<name>A0A4P8IUY7_9BURK</name>
<evidence type="ECO:0000313" key="10">
    <source>
        <dbReference type="EMBL" id="QCP53098.1"/>
    </source>
</evidence>
<dbReference type="EC" id="2.7.13.3" evidence="2"/>
<keyword evidence="8" id="KW-0902">Two-component regulatory system</keyword>
<feature type="domain" description="Histidine kinase" evidence="9">
    <location>
        <begin position="33"/>
        <end position="248"/>
    </location>
</feature>
<sequence length="248" mass="26896">MTDAKPPEDSLTSIRAHLIEEMRLSTLEELSASIAHEIAQPLSAIVLDGQACLRWAHQDTSPRSEIQECIERMTSDGRRASDTLKRIREHCRRAPPRLVRRSINDVVMEVAPLIASEVAAYGATLELRLSSPIADTMADATRLEQVFLILTQNALQAMNANRGRPAKLVIASYAKDTNTVAVSVADNGSGIASEDLNRVFEPFMTTRAGALGLGLSICRSIVEAHGGHISATNNPDHGATFTLHLPRA</sequence>
<dbReference type="Pfam" id="PF02518">
    <property type="entry name" value="HATPase_c"/>
    <property type="match status" value="1"/>
</dbReference>
<organism evidence="10 11">
    <name type="scientific">Trinickia violacea</name>
    <dbReference type="NCBI Taxonomy" id="2571746"/>
    <lineage>
        <taxon>Bacteria</taxon>
        <taxon>Pseudomonadati</taxon>
        <taxon>Pseudomonadota</taxon>
        <taxon>Betaproteobacteria</taxon>
        <taxon>Burkholderiales</taxon>
        <taxon>Burkholderiaceae</taxon>
        <taxon>Trinickia</taxon>
    </lineage>
</organism>
<dbReference type="InterPro" id="IPR003661">
    <property type="entry name" value="HisK_dim/P_dom"/>
</dbReference>
<keyword evidence="6" id="KW-0418">Kinase</keyword>
<keyword evidence="4" id="KW-0808">Transferase</keyword>
<dbReference type="PANTHER" id="PTHR43065:SF10">
    <property type="entry name" value="PEROXIDE STRESS-ACTIVATED HISTIDINE KINASE MAK3"/>
    <property type="match status" value="1"/>
</dbReference>
<dbReference type="Gene3D" id="1.10.287.130">
    <property type="match status" value="1"/>
</dbReference>
<dbReference type="SUPFAM" id="SSF47384">
    <property type="entry name" value="Homodimeric domain of signal transducing histidine kinase"/>
    <property type="match status" value="1"/>
</dbReference>
<evidence type="ECO:0000256" key="4">
    <source>
        <dbReference type="ARBA" id="ARBA00022679"/>
    </source>
</evidence>
<dbReference type="RefSeq" id="WP_137335869.1">
    <property type="nucleotide sequence ID" value="NZ_CP040078.1"/>
</dbReference>
<dbReference type="PROSITE" id="PS50109">
    <property type="entry name" value="HIS_KIN"/>
    <property type="match status" value="1"/>
</dbReference>
<dbReference type="GO" id="GO:0000155">
    <property type="term" value="F:phosphorelay sensor kinase activity"/>
    <property type="evidence" value="ECO:0007669"/>
    <property type="project" value="InterPro"/>
</dbReference>
<dbReference type="OrthoDB" id="8872837at2"/>
<evidence type="ECO:0000256" key="3">
    <source>
        <dbReference type="ARBA" id="ARBA00022553"/>
    </source>
</evidence>
<proteinExistence type="predicted"/>
<dbReference type="InterPro" id="IPR005467">
    <property type="entry name" value="His_kinase_dom"/>
</dbReference>
<dbReference type="KEGG" id="tvl:FAZ95_28870"/>
<dbReference type="EMBL" id="CP040078">
    <property type="protein sequence ID" value="QCP53098.1"/>
    <property type="molecule type" value="Genomic_DNA"/>
</dbReference>
<reference evidence="10 11" key="1">
    <citation type="submission" date="2019-05" db="EMBL/GenBank/DDBJ databases">
        <title>Burkholderia sp. DHOD12, isolated from subtropical forest soil.</title>
        <authorList>
            <person name="Gao Z.-H."/>
            <person name="Qiu L.-H."/>
        </authorList>
    </citation>
    <scope>NUCLEOTIDE SEQUENCE [LARGE SCALE GENOMIC DNA]</scope>
    <source>
        <strain evidence="10 11">DHOD12</strain>
    </source>
</reference>
<accession>A0A4P8IUY7</accession>
<gene>
    <name evidence="10" type="ORF">FAZ95_28870</name>
</gene>
<evidence type="ECO:0000256" key="2">
    <source>
        <dbReference type="ARBA" id="ARBA00012438"/>
    </source>
</evidence>
<keyword evidence="3" id="KW-0597">Phosphoprotein</keyword>
<keyword evidence="11" id="KW-1185">Reference proteome</keyword>
<dbReference type="InterPro" id="IPR003594">
    <property type="entry name" value="HATPase_dom"/>
</dbReference>
<evidence type="ECO:0000256" key="1">
    <source>
        <dbReference type="ARBA" id="ARBA00000085"/>
    </source>
</evidence>
<evidence type="ECO:0000256" key="6">
    <source>
        <dbReference type="ARBA" id="ARBA00022777"/>
    </source>
</evidence>
<evidence type="ECO:0000256" key="5">
    <source>
        <dbReference type="ARBA" id="ARBA00022741"/>
    </source>
</evidence>
<dbReference type="PRINTS" id="PR00344">
    <property type="entry name" value="BCTRLSENSOR"/>
</dbReference>
<dbReference type="CDD" id="cd00082">
    <property type="entry name" value="HisKA"/>
    <property type="match status" value="1"/>
</dbReference>
<dbReference type="Proteomes" id="UP000298656">
    <property type="component" value="Chromosome 2"/>
</dbReference>
<protein>
    <recommendedName>
        <fullName evidence="2">histidine kinase</fullName>
        <ecNumber evidence="2">2.7.13.3</ecNumber>
    </recommendedName>
</protein>
<keyword evidence="7" id="KW-0067">ATP-binding</keyword>
<dbReference type="Gene3D" id="3.30.565.10">
    <property type="entry name" value="Histidine kinase-like ATPase, C-terminal domain"/>
    <property type="match status" value="1"/>
</dbReference>